<keyword evidence="2" id="KW-1185">Reference proteome</keyword>
<proteinExistence type="predicted"/>
<sequence length="104" mass="12221">MKVFNIKIIIIISISEMRISFMLFSSPRRWHVRPMLKERNDHSHFNTLIKEQCLVNSSLYFNFTMMSPLTFEKLTQIVAPKFLRKTCRHDVLSVGEILGATFSL</sequence>
<evidence type="ECO:0000313" key="2">
    <source>
        <dbReference type="Proteomes" id="UP000325440"/>
    </source>
</evidence>
<dbReference type="AlphaFoldDB" id="A0A5E4MAG4"/>
<organism evidence="1 2">
    <name type="scientific">Cinara cedri</name>
    <dbReference type="NCBI Taxonomy" id="506608"/>
    <lineage>
        <taxon>Eukaryota</taxon>
        <taxon>Metazoa</taxon>
        <taxon>Ecdysozoa</taxon>
        <taxon>Arthropoda</taxon>
        <taxon>Hexapoda</taxon>
        <taxon>Insecta</taxon>
        <taxon>Pterygota</taxon>
        <taxon>Neoptera</taxon>
        <taxon>Paraneoptera</taxon>
        <taxon>Hemiptera</taxon>
        <taxon>Sternorrhyncha</taxon>
        <taxon>Aphidomorpha</taxon>
        <taxon>Aphidoidea</taxon>
        <taxon>Aphididae</taxon>
        <taxon>Lachninae</taxon>
        <taxon>Cinara</taxon>
    </lineage>
</organism>
<dbReference type="EMBL" id="CABPRJ010000028">
    <property type="protein sequence ID" value="VVC26226.1"/>
    <property type="molecule type" value="Genomic_DNA"/>
</dbReference>
<dbReference type="Proteomes" id="UP000325440">
    <property type="component" value="Unassembled WGS sequence"/>
</dbReference>
<name>A0A5E4MAG4_9HEMI</name>
<evidence type="ECO:0000313" key="1">
    <source>
        <dbReference type="EMBL" id="VVC26226.1"/>
    </source>
</evidence>
<gene>
    <name evidence="1" type="ORF">CINCED_3A001074</name>
</gene>
<accession>A0A5E4MAG4</accession>
<dbReference type="OrthoDB" id="6590480at2759"/>
<reference evidence="1 2" key="1">
    <citation type="submission" date="2019-08" db="EMBL/GenBank/DDBJ databases">
        <authorList>
            <person name="Alioto T."/>
            <person name="Alioto T."/>
            <person name="Gomez Garrido J."/>
        </authorList>
    </citation>
    <scope>NUCLEOTIDE SEQUENCE [LARGE SCALE GENOMIC DNA]</scope>
</reference>
<protein>
    <submittedName>
        <fullName evidence="1">Uncharacterized protein</fullName>
    </submittedName>
</protein>